<feature type="domain" description="Pyridoxamine kinase/Phosphomethylpyrimidine kinase" evidence="14">
    <location>
        <begin position="12"/>
        <end position="252"/>
    </location>
</feature>
<evidence type="ECO:0000256" key="12">
    <source>
        <dbReference type="ARBA" id="ARBA00042531"/>
    </source>
</evidence>
<dbReference type="Gene3D" id="3.40.1190.20">
    <property type="match status" value="1"/>
</dbReference>
<sequence>MPHKILTIAGSDSLAGGGIQADLATFANYGHFGLSVITAIVTITPTDFEIYPVDLKIIEAQLKSVLSLDDIVAVKVGLLPTPEIINLVTSYLAQINVPIVVDPVMVFKETDQINIKSIADTLKTQLLPLATIVTPNLNEAQILANQRIDSVDDMKQAATTIAQYGCKNIVVKGGSKFPGNKAIDLLFDREAFYIFQQDKIQTSELYHNGAGCTLSAGLAANLGYSLDMIHALKDAKDFVWQGIQNGVTLNSKFSDGNVWQGARRNNHETKI</sequence>
<name>A0A9Q3SY40_9LACO</name>
<comment type="caution">
    <text evidence="16">The sequence shown here is derived from an EMBL/GenBank/DDBJ whole genome shotgun (WGS) entry which is preliminary data.</text>
</comment>
<evidence type="ECO:0000256" key="13">
    <source>
        <dbReference type="ARBA" id="ARBA00049293"/>
    </source>
</evidence>
<evidence type="ECO:0000256" key="5">
    <source>
        <dbReference type="ARBA" id="ARBA00022741"/>
    </source>
</evidence>
<evidence type="ECO:0000256" key="11">
    <source>
        <dbReference type="ARBA" id="ARBA00042396"/>
    </source>
</evidence>
<dbReference type="EMBL" id="FBSY01000002">
    <property type="protein sequence ID" value="CUW05648.1"/>
    <property type="molecule type" value="Genomic_DNA"/>
</dbReference>
<dbReference type="RefSeq" id="WP_089997420.1">
    <property type="nucleotide sequence ID" value="NZ_CBCPIF010000001.1"/>
</dbReference>
<evidence type="ECO:0000313" key="17">
    <source>
        <dbReference type="Proteomes" id="UP000199271"/>
    </source>
</evidence>
<dbReference type="Proteomes" id="UP000199271">
    <property type="component" value="Unassembled WGS sequence"/>
</dbReference>
<comment type="similarity">
    <text evidence="1">Belongs to the ThiD family.</text>
</comment>
<evidence type="ECO:0000256" key="6">
    <source>
        <dbReference type="ARBA" id="ARBA00022777"/>
    </source>
</evidence>
<dbReference type="EMBL" id="JAHBFI010000010">
    <property type="protein sequence ID" value="MBZ5962487.1"/>
    <property type="molecule type" value="Genomic_DNA"/>
</dbReference>
<accession>A0A9Q3SY40</accession>
<dbReference type="Pfam" id="PF08543">
    <property type="entry name" value="Phos_pyr_kin"/>
    <property type="match status" value="1"/>
</dbReference>
<gene>
    <name evidence="15" type="ORF">C122C_1204</name>
    <name evidence="16" type="ORF">KIJ12_04870</name>
</gene>
<dbReference type="CDD" id="cd01169">
    <property type="entry name" value="HMPP_kinase"/>
    <property type="match status" value="1"/>
</dbReference>
<dbReference type="PANTHER" id="PTHR20858:SF19">
    <property type="entry name" value="PYRIDOXINE KINASE"/>
    <property type="match status" value="1"/>
</dbReference>
<evidence type="ECO:0000313" key="16">
    <source>
        <dbReference type="EMBL" id="MBZ5962487.1"/>
    </source>
</evidence>
<keyword evidence="5" id="KW-0547">Nucleotide-binding</keyword>
<dbReference type="NCBIfam" id="NF009078">
    <property type="entry name" value="PRK12413.1"/>
    <property type="match status" value="1"/>
</dbReference>
<evidence type="ECO:0000256" key="4">
    <source>
        <dbReference type="ARBA" id="ARBA00022723"/>
    </source>
</evidence>
<keyword evidence="8" id="KW-0460">Magnesium</keyword>
<evidence type="ECO:0000256" key="9">
    <source>
        <dbReference type="ARBA" id="ARBA00042307"/>
    </source>
</evidence>
<dbReference type="InterPro" id="IPR013749">
    <property type="entry name" value="PM/HMP-P_kinase-1"/>
</dbReference>
<evidence type="ECO:0000313" key="15">
    <source>
        <dbReference type="EMBL" id="CUW05648.1"/>
    </source>
</evidence>
<protein>
    <recommendedName>
        <fullName evidence="2">pyridoxal kinase</fullName>
        <ecNumber evidence="2">2.7.1.35</ecNumber>
    </recommendedName>
    <alternativeName>
        <fullName evidence="10">PN/PL/PM kinase</fullName>
    </alternativeName>
    <alternativeName>
        <fullName evidence="11">Pyridoxal kinase</fullName>
    </alternativeName>
    <alternativeName>
        <fullName evidence="9">Pyridoxamine kinase</fullName>
    </alternativeName>
    <alternativeName>
        <fullName evidence="12">Vitamin B6 kinase</fullName>
    </alternativeName>
</protein>
<dbReference type="GO" id="GO:0005524">
    <property type="term" value="F:ATP binding"/>
    <property type="evidence" value="ECO:0007669"/>
    <property type="project" value="UniProtKB-KW"/>
</dbReference>
<evidence type="ECO:0000256" key="7">
    <source>
        <dbReference type="ARBA" id="ARBA00022840"/>
    </source>
</evidence>
<reference evidence="15 17" key="1">
    <citation type="submission" date="2015-12" db="EMBL/GenBank/DDBJ databases">
        <authorList>
            <person name="Andreevskaya M."/>
        </authorList>
    </citation>
    <scope>NUCLEOTIDE SEQUENCE [LARGE SCALE GENOMIC DNA]</scope>
    <source>
        <strain evidence="15 17">C122c</strain>
    </source>
</reference>
<evidence type="ECO:0000256" key="10">
    <source>
        <dbReference type="ARBA" id="ARBA00042348"/>
    </source>
</evidence>
<dbReference type="GO" id="GO:0008902">
    <property type="term" value="F:hydroxymethylpyrimidine kinase activity"/>
    <property type="evidence" value="ECO:0007669"/>
    <property type="project" value="TreeGrafter"/>
</dbReference>
<evidence type="ECO:0000259" key="14">
    <source>
        <dbReference type="Pfam" id="PF08543"/>
    </source>
</evidence>
<dbReference type="NCBIfam" id="TIGR00097">
    <property type="entry name" value="HMP-P_kinase"/>
    <property type="match status" value="1"/>
</dbReference>
<organism evidence="16 18">
    <name type="scientific">Leuconostoc gasicomitatum</name>
    <dbReference type="NCBI Taxonomy" id="115778"/>
    <lineage>
        <taxon>Bacteria</taxon>
        <taxon>Bacillati</taxon>
        <taxon>Bacillota</taxon>
        <taxon>Bacilli</taxon>
        <taxon>Lactobacillales</taxon>
        <taxon>Lactobacillaceae</taxon>
        <taxon>Leuconostoc</taxon>
        <taxon>Leuconostoc gelidum group</taxon>
    </lineage>
</organism>
<dbReference type="PANTHER" id="PTHR20858">
    <property type="entry name" value="PHOSPHOMETHYLPYRIMIDINE KINASE"/>
    <property type="match status" value="1"/>
</dbReference>
<dbReference type="Proteomes" id="UP000752647">
    <property type="component" value="Unassembled WGS sequence"/>
</dbReference>
<keyword evidence="7" id="KW-0067">ATP-binding</keyword>
<keyword evidence="17" id="KW-1185">Reference proteome</keyword>
<keyword evidence="4" id="KW-0479">Metal-binding</keyword>
<proteinExistence type="inferred from homology"/>
<reference evidence="16" key="2">
    <citation type="submission" date="2021-05" db="EMBL/GenBank/DDBJ databases">
        <title>Pangenome of Leuconostoc gelidum warrants species status for Leuconostoc gelidum subsp. gasicomitatum.</title>
        <authorList>
            <person name="Johansson P."/>
            <person name="Sade E."/>
            <person name="Hultman J."/>
            <person name="Auvinen P."/>
            <person name="Bjorkroth J."/>
        </authorList>
    </citation>
    <scope>NUCLEOTIDE SEQUENCE</scope>
    <source>
        <strain evidence="16">A.21.4</strain>
    </source>
</reference>
<keyword evidence="3 16" id="KW-0808">Transferase</keyword>
<dbReference type="GO" id="GO:0009228">
    <property type="term" value="P:thiamine biosynthetic process"/>
    <property type="evidence" value="ECO:0007669"/>
    <property type="project" value="InterPro"/>
</dbReference>
<dbReference type="InterPro" id="IPR029056">
    <property type="entry name" value="Ribokinase-like"/>
</dbReference>
<dbReference type="GO" id="GO:0005829">
    <property type="term" value="C:cytosol"/>
    <property type="evidence" value="ECO:0007669"/>
    <property type="project" value="TreeGrafter"/>
</dbReference>
<evidence type="ECO:0000313" key="18">
    <source>
        <dbReference type="Proteomes" id="UP000752647"/>
    </source>
</evidence>
<dbReference type="AlphaFoldDB" id="A0A9Q3SY40"/>
<dbReference type="GO" id="GO:0008972">
    <property type="term" value="F:phosphomethylpyrimidine kinase activity"/>
    <property type="evidence" value="ECO:0007669"/>
    <property type="project" value="InterPro"/>
</dbReference>
<evidence type="ECO:0000256" key="3">
    <source>
        <dbReference type="ARBA" id="ARBA00022679"/>
    </source>
</evidence>
<evidence type="ECO:0000256" key="1">
    <source>
        <dbReference type="ARBA" id="ARBA00009879"/>
    </source>
</evidence>
<dbReference type="InterPro" id="IPR004399">
    <property type="entry name" value="HMP/HMP-P_kinase_dom"/>
</dbReference>
<dbReference type="SUPFAM" id="SSF53613">
    <property type="entry name" value="Ribokinase-like"/>
    <property type="match status" value="1"/>
</dbReference>
<dbReference type="GO" id="GO:0046872">
    <property type="term" value="F:metal ion binding"/>
    <property type="evidence" value="ECO:0007669"/>
    <property type="project" value="UniProtKB-KW"/>
</dbReference>
<comment type="catalytic activity">
    <reaction evidence="13">
        <text>pyridoxal + ATP = pyridoxal 5'-phosphate + ADP + H(+)</text>
        <dbReference type="Rhea" id="RHEA:10224"/>
        <dbReference type="ChEBI" id="CHEBI:15378"/>
        <dbReference type="ChEBI" id="CHEBI:17310"/>
        <dbReference type="ChEBI" id="CHEBI:30616"/>
        <dbReference type="ChEBI" id="CHEBI:456216"/>
        <dbReference type="ChEBI" id="CHEBI:597326"/>
        <dbReference type="EC" id="2.7.1.35"/>
    </reaction>
</comment>
<evidence type="ECO:0000256" key="8">
    <source>
        <dbReference type="ARBA" id="ARBA00022842"/>
    </source>
</evidence>
<keyword evidence="6 16" id="KW-0418">Kinase</keyword>
<dbReference type="GO" id="GO:0008478">
    <property type="term" value="F:pyridoxal kinase activity"/>
    <property type="evidence" value="ECO:0007669"/>
    <property type="project" value="UniProtKB-EC"/>
</dbReference>
<dbReference type="EC" id="2.7.1.35" evidence="2"/>
<evidence type="ECO:0000256" key="2">
    <source>
        <dbReference type="ARBA" id="ARBA00012104"/>
    </source>
</evidence>